<evidence type="ECO:0000313" key="10">
    <source>
        <dbReference type="EMBL" id="UGS37929.1"/>
    </source>
</evidence>
<dbReference type="Pfam" id="PF00152">
    <property type="entry name" value="tRNA-synt_2"/>
    <property type="match status" value="1"/>
</dbReference>
<dbReference type="HAMAP" id="MF_00252">
    <property type="entry name" value="Lys_tRNA_synth_class2"/>
    <property type="match status" value="1"/>
</dbReference>
<evidence type="ECO:0000256" key="8">
    <source>
        <dbReference type="RuleBase" id="RU000336"/>
    </source>
</evidence>
<keyword evidence="1 7" id="KW-0436">Ligase</keyword>
<keyword evidence="4 7" id="KW-0067">ATP-binding</keyword>
<evidence type="ECO:0000256" key="7">
    <source>
        <dbReference type="HAMAP-Rule" id="MF_00252"/>
    </source>
</evidence>
<dbReference type="GO" id="GO:0005524">
    <property type="term" value="F:ATP binding"/>
    <property type="evidence" value="ECO:0007669"/>
    <property type="project" value="UniProtKB-UniRule"/>
</dbReference>
<dbReference type="SUPFAM" id="SSF55681">
    <property type="entry name" value="Class II aaRS and biotin synthetases"/>
    <property type="match status" value="1"/>
</dbReference>
<dbReference type="Gene3D" id="3.30.930.10">
    <property type="entry name" value="Bira Bifunctional Protein, Domain 2"/>
    <property type="match status" value="1"/>
</dbReference>
<dbReference type="InterPro" id="IPR002313">
    <property type="entry name" value="Lys-tRNA-ligase_II"/>
</dbReference>
<dbReference type="PRINTS" id="PR00982">
    <property type="entry name" value="TRNASYNTHLYS"/>
</dbReference>
<evidence type="ECO:0000256" key="5">
    <source>
        <dbReference type="ARBA" id="ARBA00023146"/>
    </source>
</evidence>
<keyword evidence="3 7" id="KW-0547">Nucleotide-binding</keyword>
<keyword evidence="11" id="KW-1185">Reference proteome</keyword>
<comment type="subcellular location">
    <subcellularLocation>
        <location evidence="7">Cytoplasm</location>
    </subcellularLocation>
</comment>
<keyword evidence="7 8" id="KW-0460">Magnesium</keyword>
<dbReference type="InterPro" id="IPR018149">
    <property type="entry name" value="Lys-tRNA-synth_II_C"/>
</dbReference>
<dbReference type="InterPro" id="IPR044136">
    <property type="entry name" value="Lys-tRNA-ligase_II_N"/>
</dbReference>
<evidence type="ECO:0000259" key="9">
    <source>
        <dbReference type="PROSITE" id="PS50862"/>
    </source>
</evidence>
<dbReference type="InterPro" id="IPR006195">
    <property type="entry name" value="aa-tRNA-synth_II"/>
</dbReference>
<comment type="subunit">
    <text evidence="7">Homodimer.</text>
</comment>
<dbReference type="GO" id="GO:0000287">
    <property type="term" value="F:magnesium ion binding"/>
    <property type="evidence" value="ECO:0007669"/>
    <property type="project" value="UniProtKB-UniRule"/>
</dbReference>
<comment type="cofactor">
    <cofactor evidence="7 8">
        <name>Mg(2+)</name>
        <dbReference type="ChEBI" id="CHEBI:18420"/>
    </cofactor>
    <text evidence="7 8">Binds 3 Mg(2+) ions per subunit.</text>
</comment>
<keyword evidence="7" id="KW-0963">Cytoplasm</keyword>
<dbReference type="AlphaFoldDB" id="A0A9E6Y0N6"/>
<dbReference type="CDD" id="cd00775">
    <property type="entry name" value="LysRS_core"/>
    <property type="match status" value="1"/>
</dbReference>
<organism evidence="10 11">
    <name type="scientific">Capillimicrobium parvum</name>
    <dbReference type="NCBI Taxonomy" id="2884022"/>
    <lineage>
        <taxon>Bacteria</taxon>
        <taxon>Bacillati</taxon>
        <taxon>Actinomycetota</taxon>
        <taxon>Thermoleophilia</taxon>
        <taxon>Solirubrobacterales</taxon>
        <taxon>Capillimicrobiaceae</taxon>
        <taxon>Capillimicrobium</taxon>
    </lineage>
</organism>
<dbReference type="NCBIfam" id="NF001756">
    <property type="entry name" value="PRK00484.1"/>
    <property type="match status" value="1"/>
</dbReference>
<comment type="catalytic activity">
    <reaction evidence="6 7 8">
        <text>tRNA(Lys) + L-lysine + ATP = L-lysyl-tRNA(Lys) + AMP + diphosphate</text>
        <dbReference type="Rhea" id="RHEA:20792"/>
        <dbReference type="Rhea" id="RHEA-COMP:9696"/>
        <dbReference type="Rhea" id="RHEA-COMP:9697"/>
        <dbReference type="ChEBI" id="CHEBI:30616"/>
        <dbReference type="ChEBI" id="CHEBI:32551"/>
        <dbReference type="ChEBI" id="CHEBI:33019"/>
        <dbReference type="ChEBI" id="CHEBI:78442"/>
        <dbReference type="ChEBI" id="CHEBI:78529"/>
        <dbReference type="ChEBI" id="CHEBI:456215"/>
        <dbReference type="EC" id="6.1.1.6"/>
    </reaction>
</comment>
<dbReference type="Gene3D" id="2.40.50.140">
    <property type="entry name" value="Nucleic acid-binding proteins"/>
    <property type="match status" value="1"/>
</dbReference>
<name>A0A9E6Y0N6_9ACTN</name>
<evidence type="ECO:0000256" key="6">
    <source>
        <dbReference type="ARBA" id="ARBA00048573"/>
    </source>
</evidence>
<dbReference type="InterPro" id="IPR004365">
    <property type="entry name" value="NA-bd_OB_tRNA"/>
</dbReference>
<dbReference type="EMBL" id="CP087164">
    <property type="protein sequence ID" value="UGS37929.1"/>
    <property type="molecule type" value="Genomic_DNA"/>
</dbReference>
<dbReference type="EC" id="6.1.1.6" evidence="7"/>
<dbReference type="GO" id="GO:0000049">
    <property type="term" value="F:tRNA binding"/>
    <property type="evidence" value="ECO:0007669"/>
    <property type="project" value="TreeGrafter"/>
</dbReference>
<dbReference type="GO" id="GO:0005829">
    <property type="term" value="C:cytosol"/>
    <property type="evidence" value="ECO:0007669"/>
    <property type="project" value="TreeGrafter"/>
</dbReference>
<proteinExistence type="inferred from homology"/>
<evidence type="ECO:0000256" key="3">
    <source>
        <dbReference type="ARBA" id="ARBA00022741"/>
    </source>
</evidence>
<comment type="similarity">
    <text evidence="7">Belongs to the class-II aminoacyl-tRNA synthetase family.</text>
</comment>
<dbReference type="SUPFAM" id="SSF50249">
    <property type="entry name" value="Nucleic acid-binding proteins"/>
    <property type="match status" value="1"/>
</dbReference>
<dbReference type="PANTHER" id="PTHR42918">
    <property type="entry name" value="LYSYL-TRNA SYNTHETASE"/>
    <property type="match status" value="1"/>
</dbReference>
<dbReference type="PANTHER" id="PTHR42918:SF15">
    <property type="entry name" value="LYSINE--TRNA LIGASE, CHLOROPLASTIC_MITOCHONDRIAL"/>
    <property type="match status" value="1"/>
</dbReference>
<keyword evidence="5 7" id="KW-0030">Aminoacyl-tRNA synthetase</keyword>
<evidence type="ECO:0000256" key="4">
    <source>
        <dbReference type="ARBA" id="ARBA00022840"/>
    </source>
</evidence>
<dbReference type="PROSITE" id="PS50862">
    <property type="entry name" value="AA_TRNA_LIGASE_II"/>
    <property type="match status" value="1"/>
</dbReference>
<evidence type="ECO:0000313" key="11">
    <source>
        <dbReference type="Proteomes" id="UP001162834"/>
    </source>
</evidence>
<sequence length="483" mass="54389">MAQEPPDLFAVRRAKLDRLRADGIDPFPHAYPGVMPVSVIAERHADLPAGEETEARYRVAGRLAARRGQGRMAFLDLVDRSGRLQLQARLDVLGEERMERLLALDLGDLIGVDGTALRSRRGEMTLRVDDFAVLAKSLRPPPDKHHGLADVETRLRQRELDLIANEEARALFMLRAKVIAAVRRALDADGFVEVETPVLQPLYGGALARPFVTHFNALDRPFYLRIATELYLKRLIVGGLERVYELGKDFRNEGLSPKHNPEFTMVEWYEAYADYGDAARRLETLVDDVAREVGYAGEIDFTPPWRRVTLRDAILEKAGVDVLAHRERHELAVAIGDRLPTAERTWPQLVDDLLSKFVEPELIQPTIVMDYPVELSPFAKAHRTEPGLVERFEAFVSGMEIANAFSELNDPDDQRARFEAQVRYAAQGDEEAQPFDELFLTALEHGMPPTGGLGMGIDRLVMVLGERRSIRDVVLFPAMRDQS</sequence>
<dbReference type="GO" id="GO:0004824">
    <property type="term" value="F:lysine-tRNA ligase activity"/>
    <property type="evidence" value="ECO:0007669"/>
    <property type="project" value="UniProtKB-UniRule"/>
</dbReference>
<dbReference type="CDD" id="cd04322">
    <property type="entry name" value="LysRS_N"/>
    <property type="match status" value="1"/>
</dbReference>
<gene>
    <name evidence="7 10" type="primary">lysS</name>
    <name evidence="10" type="ORF">DSM104329_04351</name>
</gene>
<evidence type="ECO:0000256" key="2">
    <source>
        <dbReference type="ARBA" id="ARBA00022723"/>
    </source>
</evidence>
<dbReference type="InterPro" id="IPR012340">
    <property type="entry name" value="NA-bd_OB-fold"/>
</dbReference>
<keyword evidence="7" id="KW-0648">Protein biosynthesis</keyword>
<protein>
    <recommendedName>
        <fullName evidence="7">Lysine--tRNA ligase</fullName>
        <ecNumber evidence="7">6.1.1.6</ecNumber>
    </recommendedName>
    <alternativeName>
        <fullName evidence="7">Lysyl-tRNA synthetase</fullName>
        <shortName evidence="7">LysRS</shortName>
    </alternativeName>
</protein>
<accession>A0A9E6Y0N6</accession>
<evidence type="ECO:0000256" key="1">
    <source>
        <dbReference type="ARBA" id="ARBA00022598"/>
    </source>
</evidence>
<dbReference type="GO" id="GO:0006430">
    <property type="term" value="P:lysyl-tRNA aminoacylation"/>
    <property type="evidence" value="ECO:0007669"/>
    <property type="project" value="UniProtKB-UniRule"/>
</dbReference>
<dbReference type="KEGG" id="sbae:DSM104329_04351"/>
<dbReference type="NCBIfam" id="TIGR00499">
    <property type="entry name" value="lysS_bact"/>
    <property type="match status" value="1"/>
</dbReference>
<dbReference type="RefSeq" id="WP_259311969.1">
    <property type="nucleotide sequence ID" value="NZ_CP087164.1"/>
</dbReference>
<keyword evidence="2 7" id="KW-0479">Metal-binding</keyword>
<feature type="binding site" evidence="7">
    <location>
        <position position="400"/>
    </location>
    <ligand>
        <name>Mg(2+)</name>
        <dbReference type="ChEBI" id="CHEBI:18420"/>
        <label>1</label>
    </ligand>
</feature>
<feature type="binding site" evidence="7">
    <location>
        <position position="393"/>
    </location>
    <ligand>
        <name>Mg(2+)</name>
        <dbReference type="ChEBI" id="CHEBI:18420"/>
        <label>1</label>
    </ligand>
</feature>
<dbReference type="InterPro" id="IPR045864">
    <property type="entry name" value="aa-tRNA-synth_II/BPL/LPL"/>
</dbReference>
<dbReference type="Proteomes" id="UP001162834">
    <property type="component" value="Chromosome"/>
</dbReference>
<dbReference type="Pfam" id="PF01336">
    <property type="entry name" value="tRNA_anti-codon"/>
    <property type="match status" value="1"/>
</dbReference>
<reference evidence="10" key="1">
    <citation type="journal article" date="2022" name="Int. J. Syst. Evol. Microbiol.">
        <title>Pseudomonas aegrilactucae sp. nov. and Pseudomonas morbosilactucae sp. nov., pathogens causing bacterial rot of lettuce in Japan.</title>
        <authorList>
            <person name="Sawada H."/>
            <person name="Fujikawa T."/>
            <person name="Satou M."/>
        </authorList>
    </citation>
    <scope>NUCLEOTIDE SEQUENCE</scope>
    <source>
        <strain evidence="10">0166_1</strain>
    </source>
</reference>
<feature type="domain" description="Aminoacyl-transfer RNA synthetases class-II family profile" evidence="9">
    <location>
        <begin position="172"/>
        <end position="477"/>
    </location>
</feature>
<feature type="binding site" evidence="7">
    <location>
        <position position="400"/>
    </location>
    <ligand>
        <name>Mg(2+)</name>
        <dbReference type="ChEBI" id="CHEBI:18420"/>
        <label>2</label>
    </ligand>
</feature>
<dbReference type="InterPro" id="IPR004364">
    <property type="entry name" value="Aa-tRNA-synt_II"/>
</dbReference>